<name>A0A1B6MS44_9HEMI</name>
<feature type="transmembrane region" description="Helical" evidence="5">
    <location>
        <begin position="468"/>
        <end position="486"/>
    </location>
</feature>
<evidence type="ECO:0008006" key="7">
    <source>
        <dbReference type="Google" id="ProtNLM"/>
    </source>
</evidence>
<evidence type="ECO:0000256" key="3">
    <source>
        <dbReference type="ARBA" id="ARBA00022989"/>
    </source>
</evidence>
<evidence type="ECO:0000256" key="5">
    <source>
        <dbReference type="SAM" id="Phobius"/>
    </source>
</evidence>
<dbReference type="Pfam" id="PF07690">
    <property type="entry name" value="MFS_1"/>
    <property type="match status" value="1"/>
</dbReference>
<gene>
    <name evidence="6" type="ORF">g.1274</name>
</gene>
<evidence type="ECO:0000256" key="1">
    <source>
        <dbReference type="ARBA" id="ARBA00004141"/>
    </source>
</evidence>
<dbReference type="GO" id="GO:0022857">
    <property type="term" value="F:transmembrane transporter activity"/>
    <property type="evidence" value="ECO:0007669"/>
    <property type="project" value="InterPro"/>
</dbReference>
<dbReference type="InterPro" id="IPR011701">
    <property type="entry name" value="MFS"/>
</dbReference>
<organism evidence="6">
    <name type="scientific">Graphocephala atropunctata</name>
    <dbReference type="NCBI Taxonomy" id="36148"/>
    <lineage>
        <taxon>Eukaryota</taxon>
        <taxon>Metazoa</taxon>
        <taxon>Ecdysozoa</taxon>
        <taxon>Arthropoda</taxon>
        <taxon>Hexapoda</taxon>
        <taxon>Insecta</taxon>
        <taxon>Pterygota</taxon>
        <taxon>Neoptera</taxon>
        <taxon>Paraneoptera</taxon>
        <taxon>Hemiptera</taxon>
        <taxon>Auchenorrhyncha</taxon>
        <taxon>Membracoidea</taxon>
        <taxon>Cicadellidae</taxon>
        <taxon>Cicadellinae</taxon>
        <taxon>Cicadellini</taxon>
        <taxon>Graphocephala</taxon>
    </lineage>
</organism>
<keyword evidence="4 5" id="KW-0472">Membrane</keyword>
<dbReference type="GO" id="GO:0016020">
    <property type="term" value="C:membrane"/>
    <property type="evidence" value="ECO:0007669"/>
    <property type="project" value="UniProtKB-SubCell"/>
</dbReference>
<accession>A0A1B6MS44</accession>
<feature type="transmembrane region" description="Helical" evidence="5">
    <location>
        <begin position="20"/>
        <end position="42"/>
    </location>
</feature>
<dbReference type="Gene3D" id="1.20.1250.20">
    <property type="entry name" value="MFS general substrate transporter like domains"/>
    <property type="match status" value="1"/>
</dbReference>
<feature type="transmembrane region" description="Helical" evidence="5">
    <location>
        <begin position="194"/>
        <end position="216"/>
    </location>
</feature>
<feature type="transmembrane region" description="Helical" evidence="5">
    <location>
        <begin position="254"/>
        <end position="273"/>
    </location>
</feature>
<sequence length="532" mass="60000">MKMDLEVVFTELGQFGKYQALQYALLMIPLIASAFEEISYIFTSSEVDYRCLVPECETANTTEFSPPWLTSAVPYQGDPKQPAWCKRFGVQRANDTSPQLCSEEMFLTNVTLSCNRWVFESKEKTIATEFELFCEENLWQRTMVGTVNNLGLITNYIIICYLSDRFGRKTALLTLTLAQGLLAILQSFSPSYSIFILLEYLVCFCSTFNSAFVLAIEMVGGDKRMFANCLMNTLYSIGEVLVALIMWWVQDFRILLRFIGAIKLANLLYLWLLSESVHWYLTMENYEQVVTVVKNIARLNNKQLTESTQHSLDNLVAKREKVKKAEVKPPSRSVIRELLNSPPLLSRFAICSLTWLVNVFVYFGFSLMSVTLAGNKYINFILIALVEVPAYATMWVGMEFCNIGRKTALAGTFFLTAVPCLIYLFVPSDADMIRLCLFLLGKFSITISYTVIYEVGAEVFPTELRQSMVGLCCAVGCIAGLFAPQIPLLALYINPMLLFFWLSVGAGALSLLLPETQGRSLPDTIMQAVKLS</sequence>
<keyword evidence="3 5" id="KW-1133">Transmembrane helix</keyword>
<dbReference type="EMBL" id="GEBQ01001264">
    <property type="protein sequence ID" value="JAT38713.1"/>
    <property type="molecule type" value="Transcribed_RNA"/>
</dbReference>
<feature type="transmembrane region" description="Helical" evidence="5">
    <location>
        <begin position="228"/>
        <end position="248"/>
    </location>
</feature>
<feature type="transmembrane region" description="Helical" evidence="5">
    <location>
        <begin position="432"/>
        <end position="456"/>
    </location>
</feature>
<proteinExistence type="predicted"/>
<evidence type="ECO:0000313" key="6">
    <source>
        <dbReference type="EMBL" id="JAT38713.1"/>
    </source>
</evidence>
<evidence type="ECO:0000256" key="4">
    <source>
        <dbReference type="ARBA" id="ARBA00023136"/>
    </source>
</evidence>
<comment type="subcellular location">
    <subcellularLocation>
        <location evidence="1">Membrane</location>
        <topology evidence="1">Multi-pass membrane protein</topology>
    </subcellularLocation>
</comment>
<feature type="transmembrane region" description="Helical" evidence="5">
    <location>
        <begin position="344"/>
        <end position="365"/>
    </location>
</feature>
<reference evidence="6" key="1">
    <citation type="submission" date="2015-11" db="EMBL/GenBank/DDBJ databases">
        <title>De novo transcriptome assembly of four potential Pierce s Disease insect vectors from Arizona vineyards.</title>
        <authorList>
            <person name="Tassone E.E."/>
        </authorList>
    </citation>
    <scope>NUCLEOTIDE SEQUENCE</scope>
</reference>
<keyword evidence="2 5" id="KW-0812">Transmembrane</keyword>
<protein>
    <recommendedName>
        <fullName evidence="7">Major facilitator superfamily (MFS) profile domain-containing protein</fullName>
    </recommendedName>
</protein>
<dbReference type="SUPFAM" id="SSF103473">
    <property type="entry name" value="MFS general substrate transporter"/>
    <property type="match status" value="1"/>
</dbReference>
<feature type="transmembrane region" description="Helical" evidence="5">
    <location>
        <begin position="492"/>
        <end position="513"/>
    </location>
</feature>
<feature type="transmembrane region" description="Helical" evidence="5">
    <location>
        <begin position="377"/>
        <end position="396"/>
    </location>
</feature>
<dbReference type="PANTHER" id="PTHR24064">
    <property type="entry name" value="SOLUTE CARRIER FAMILY 22 MEMBER"/>
    <property type="match status" value="1"/>
</dbReference>
<evidence type="ECO:0000256" key="2">
    <source>
        <dbReference type="ARBA" id="ARBA00022692"/>
    </source>
</evidence>
<feature type="transmembrane region" description="Helical" evidence="5">
    <location>
        <begin position="408"/>
        <end position="426"/>
    </location>
</feature>
<dbReference type="AlphaFoldDB" id="A0A1B6MS44"/>
<dbReference type="InterPro" id="IPR036259">
    <property type="entry name" value="MFS_trans_sf"/>
</dbReference>